<proteinExistence type="predicted"/>
<dbReference type="Proteomes" id="UP000019812">
    <property type="component" value="Unassembled WGS sequence"/>
</dbReference>
<organism evidence="1 2">
    <name type="scientific">Candidatus Accumulibacter vicinus</name>
    <dbReference type="NCBI Taxonomy" id="2954382"/>
    <lineage>
        <taxon>Bacteria</taxon>
        <taxon>Pseudomonadati</taxon>
        <taxon>Pseudomonadota</taxon>
        <taxon>Betaproteobacteria</taxon>
        <taxon>Candidatus Accumulibacter</taxon>
    </lineage>
</organism>
<name>A0A084Y2H3_9PROT</name>
<evidence type="ECO:0000313" key="1">
    <source>
        <dbReference type="EMBL" id="KFB68917.1"/>
    </source>
</evidence>
<sequence>MLHGVGNEIFYRRVSERSDLRPVAIFDVLQPIGSVTLFQTNLARLPAHAFRHRRRNLAEINGPVRGFQENVGAVWPVLGSIFRAAFWLDRSGSGLGSGNGREHVDLPGQVRHRIAAQLKRARSRIAGLLDRFTACCCLLVRLCLGLVRFLRLLRCYAFGFLLGEFVCGLSGKFKPWLRRRLIDWLTLSSATSRSIS</sequence>
<comment type="caution">
    <text evidence="1">The sequence shown here is derived from an EMBL/GenBank/DDBJ whole genome shotgun (WGS) entry which is preliminary data.</text>
</comment>
<dbReference type="AlphaFoldDB" id="A0A084Y2H3"/>
<dbReference type="EMBL" id="JDSS02000019">
    <property type="protein sequence ID" value="KFB68917.1"/>
    <property type="molecule type" value="Genomic_DNA"/>
</dbReference>
<reference evidence="1 2" key="1">
    <citation type="submission" date="2014-07" db="EMBL/GenBank/DDBJ databases">
        <title>Expanding our view of genomic diversity in Candidatus Accumulibacter clades.</title>
        <authorList>
            <person name="Skennerton C.T."/>
            <person name="Barr J.J."/>
            <person name="Slater F.R."/>
            <person name="Bond P.L."/>
            <person name="Tyson G.W."/>
        </authorList>
    </citation>
    <scope>NUCLEOTIDE SEQUENCE [LARGE SCALE GENOMIC DNA]</scope>
    <source>
        <strain evidence="2">SK-01</strain>
    </source>
</reference>
<evidence type="ECO:0000313" key="2">
    <source>
        <dbReference type="Proteomes" id="UP000019812"/>
    </source>
</evidence>
<gene>
    <name evidence="1" type="ORF">CAPSK01_001772</name>
</gene>
<accession>A0A084Y2H3</accession>
<protein>
    <submittedName>
        <fullName evidence="1">Uncharacterized protein</fullName>
    </submittedName>
</protein>